<keyword evidence="1" id="KW-0732">Signal</keyword>
<organism evidence="2 3">
    <name type="scientific">Allacma fusca</name>
    <dbReference type="NCBI Taxonomy" id="39272"/>
    <lineage>
        <taxon>Eukaryota</taxon>
        <taxon>Metazoa</taxon>
        <taxon>Ecdysozoa</taxon>
        <taxon>Arthropoda</taxon>
        <taxon>Hexapoda</taxon>
        <taxon>Collembola</taxon>
        <taxon>Symphypleona</taxon>
        <taxon>Sminthuridae</taxon>
        <taxon>Allacma</taxon>
    </lineage>
</organism>
<dbReference type="Proteomes" id="UP000708208">
    <property type="component" value="Unassembled WGS sequence"/>
</dbReference>
<sequence length="107" mass="12261">MNLRLVTILLVTVAFQLCQSELHRRSHRRHRIQPENDFKLNSVESREVQNDIIEKSPPPKVIPEDRFGAGNVISIQCHYGTVVIKGNTVCKEKNHPYPPKPSRKPGK</sequence>
<keyword evidence="3" id="KW-1185">Reference proteome</keyword>
<dbReference type="AlphaFoldDB" id="A0A8J2JB63"/>
<feature type="signal peptide" evidence="1">
    <location>
        <begin position="1"/>
        <end position="20"/>
    </location>
</feature>
<name>A0A8J2JB63_9HEXA</name>
<evidence type="ECO:0000256" key="1">
    <source>
        <dbReference type="SAM" id="SignalP"/>
    </source>
</evidence>
<reference evidence="2" key="1">
    <citation type="submission" date="2021-06" db="EMBL/GenBank/DDBJ databases">
        <authorList>
            <person name="Hodson N. C."/>
            <person name="Mongue J. A."/>
            <person name="Jaron S. K."/>
        </authorList>
    </citation>
    <scope>NUCLEOTIDE SEQUENCE</scope>
</reference>
<feature type="chain" id="PRO_5035244843" evidence="1">
    <location>
        <begin position="21"/>
        <end position="107"/>
    </location>
</feature>
<accession>A0A8J2JB63</accession>
<comment type="caution">
    <text evidence="2">The sequence shown here is derived from an EMBL/GenBank/DDBJ whole genome shotgun (WGS) entry which is preliminary data.</text>
</comment>
<dbReference type="EMBL" id="CAJVCH010018497">
    <property type="protein sequence ID" value="CAG7685523.1"/>
    <property type="molecule type" value="Genomic_DNA"/>
</dbReference>
<gene>
    <name evidence="2" type="ORF">AFUS01_LOCUS3119</name>
</gene>
<protein>
    <submittedName>
        <fullName evidence="2">Uncharacterized protein</fullName>
    </submittedName>
</protein>
<evidence type="ECO:0000313" key="3">
    <source>
        <dbReference type="Proteomes" id="UP000708208"/>
    </source>
</evidence>
<evidence type="ECO:0000313" key="2">
    <source>
        <dbReference type="EMBL" id="CAG7685523.1"/>
    </source>
</evidence>
<proteinExistence type="predicted"/>